<feature type="transmembrane region" description="Helical" evidence="1">
    <location>
        <begin position="78"/>
        <end position="98"/>
    </location>
</feature>
<feature type="transmembrane region" description="Helical" evidence="1">
    <location>
        <begin position="110"/>
        <end position="127"/>
    </location>
</feature>
<evidence type="ECO:0000313" key="2">
    <source>
        <dbReference type="EMBL" id="GLS02612.1"/>
    </source>
</evidence>
<protein>
    <submittedName>
        <fullName evidence="2">Uncharacterized protein</fullName>
    </submittedName>
</protein>
<evidence type="ECO:0000256" key="1">
    <source>
        <dbReference type="SAM" id="Phobius"/>
    </source>
</evidence>
<evidence type="ECO:0000313" key="3">
    <source>
        <dbReference type="Proteomes" id="UP001156921"/>
    </source>
</evidence>
<reference evidence="3" key="1">
    <citation type="journal article" date="2019" name="Int. J. Syst. Evol. Microbiol.">
        <title>The Global Catalogue of Microorganisms (GCM) 10K type strain sequencing project: providing services to taxonomists for standard genome sequencing and annotation.</title>
        <authorList>
            <consortium name="The Broad Institute Genomics Platform"/>
            <consortium name="The Broad Institute Genome Sequencing Center for Infectious Disease"/>
            <person name="Wu L."/>
            <person name="Ma J."/>
        </authorList>
    </citation>
    <scope>NUCLEOTIDE SEQUENCE [LARGE SCALE GENOMIC DNA]</scope>
    <source>
        <strain evidence="3">NBRC 110107</strain>
    </source>
</reference>
<proteinExistence type="predicted"/>
<comment type="caution">
    <text evidence="2">The sequence shown here is derived from an EMBL/GenBank/DDBJ whole genome shotgun (WGS) entry which is preliminary data.</text>
</comment>
<feature type="transmembrane region" description="Helical" evidence="1">
    <location>
        <begin position="29"/>
        <end position="47"/>
    </location>
</feature>
<keyword evidence="1" id="KW-0472">Membrane</keyword>
<dbReference type="RefSeq" id="WP_284223486.1">
    <property type="nucleotide sequence ID" value="NZ_BSOY01000083.1"/>
</dbReference>
<feature type="transmembrane region" description="Helical" evidence="1">
    <location>
        <begin position="54"/>
        <end position="72"/>
    </location>
</feature>
<keyword evidence="3" id="KW-1185">Reference proteome</keyword>
<dbReference type="EMBL" id="BSOY01000083">
    <property type="protein sequence ID" value="GLS02612.1"/>
    <property type="molecule type" value="Genomic_DNA"/>
</dbReference>
<name>A0ABQ6BMX7_9CAUL</name>
<sequence length="150" mass="16126">MTAFVALYLVTGLAALATAWLKGGHPERLGVVIWLAGWALALLVNDLRFGDLRWAVALLDLAAFAAYLWLALRYDRWWPLGVSACLLLSIAMHAAVLLTPEITPLAEASAQLGFGMLGVLIQAAGAFERWLAGEAPVSASAVWGRRQRAT</sequence>
<dbReference type="Proteomes" id="UP001156921">
    <property type="component" value="Unassembled WGS sequence"/>
</dbReference>
<gene>
    <name evidence="2" type="ORF">GCM10007859_26400</name>
</gene>
<organism evidence="2 3">
    <name type="scientific">Brevundimonas denitrificans</name>
    <dbReference type="NCBI Taxonomy" id="1443434"/>
    <lineage>
        <taxon>Bacteria</taxon>
        <taxon>Pseudomonadati</taxon>
        <taxon>Pseudomonadota</taxon>
        <taxon>Alphaproteobacteria</taxon>
        <taxon>Caulobacterales</taxon>
        <taxon>Caulobacteraceae</taxon>
        <taxon>Brevundimonas</taxon>
    </lineage>
</organism>
<keyword evidence="1" id="KW-0812">Transmembrane</keyword>
<accession>A0ABQ6BMX7</accession>
<keyword evidence="1" id="KW-1133">Transmembrane helix</keyword>